<dbReference type="AlphaFoldDB" id="A0A369LXW5"/>
<feature type="region of interest" description="Disordered" evidence="1">
    <location>
        <begin position="456"/>
        <end position="479"/>
    </location>
</feature>
<dbReference type="Pfam" id="PF18889">
    <property type="entry name" value="Beta_helix_3"/>
    <property type="match status" value="8"/>
</dbReference>
<organism evidence="2 3">
    <name type="scientific">Gordonibacter pamelaeae</name>
    <dbReference type="NCBI Taxonomy" id="471189"/>
    <lineage>
        <taxon>Bacteria</taxon>
        <taxon>Bacillati</taxon>
        <taxon>Actinomycetota</taxon>
        <taxon>Coriobacteriia</taxon>
        <taxon>Eggerthellales</taxon>
        <taxon>Eggerthellaceae</taxon>
        <taxon>Gordonibacter</taxon>
    </lineage>
</organism>
<evidence type="ECO:0000313" key="2">
    <source>
        <dbReference type="EMBL" id="RDB63467.1"/>
    </source>
</evidence>
<dbReference type="GeneID" id="78360290"/>
<proteinExistence type="predicted"/>
<dbReference type="InterPro" id="IPR012332">
    <property type="entry name" value="Autotransporter_pectin_lyase_C"/>
</dbReference>
<dbReference type="EMBL" id="PPTS01000007">
    <property type="protein sequence ID" value="RDB63467.1"/>
    <property type="molecule type" value="Genomic_DNA"/>
</dbReference>
<evidence type="ECO:0000256" key="1">
    <source>
        <dbReference type="SAM" id="MobiDB-lite"/>
    </source>
</evidence>
<dbReference type="SUPFAM" id="SSF51126">
    <property type="entry name" value="Pectin lyase-like"/>
    <property type="match status" value="1"/>
</dbReference>
<keyword evidence="3" id="KW-1185">Reference proteome</keyword>
<gene>
    <name evidence="2" type="ORF">C1877_11355</name>
</gene>
<accession>A0A369LXW5</accession>
<dbReference type="InterPro" id="IPR011050">
    <property type="entry name" value="Pectin_lyase_fold/virulence"/>
</dbReference>
<dbReference type="RefSeq" id="WP_114569217.1">
    <property type="nucleotide sequence ID" value="NZ_CABMMS010000007.1"/>
</dbReference>
<evidence type="ECO:0008006" key="4">
    <source>
        <dbReference type="Google" id="ProtNLM"/>
    </source>
</evidence>
<protein>
    <recommendedName>
        <fullName evidence="4">MBG domain-containing protein</fullName>
    </recommendedName>
</protein>
<evidence type="ECO:0000313" key="3">
    <source>
        <dbReference type="Proteomes" id="UP000254000"/>
    </source>
</evidence>
<dbReference type="Proteomes" id="UP000254000">
    <property type="component" value="Unassembled WGS sequence"/>
</dbReference>
<dbReference type="Gene3D" id="2.160.20.20">
    <property type="match status" value="1"/>
</dbReference>
<reference evidence="2 3" key="1">
    <citation type="journal article" date="2018" name="Elife">
        <title>Discovery and characterization of a prevalent human gut bacterial enzyme sufficient for the inactivation of a family of plant toxins.</title>
        <authorList>
            <person name="Koppel N."/>
            <person name="Bisanz J.E."/>
            <person name="Pandelia M.E."/>
            <person name="Turnbaugh P.J."/>
            <person name="Balskus E.P."/>
        </authorList>
    </citation>
    <scope>NUCLEOTIDE SEQUENCE [LARGE SCALE GENOMIC DNA]</scope>
    <source>
        <strain evidence="2 3">3C</strain>
    </source>
</reference>
<comment type="caution">
    <text evidence="2">The sequence shown here is derived from an EMBL/GenBank/DDBJ whole genome shotgun (WGS) entry which is preliminary data.</text>
</comment>
<name>A0A369LXW5_9ACTN</name>
<sequence>MIEGENSLTSTFGHAGLRNGENPLAISGQGSLFAEGGGAAGIGGDRKQNGSNITIAGGTVTAVGNEPGAGIGGGFMSSGSNITITGGVVTAQGGKFGAGIGGSYGYDLTGNSADVTITGGEVTAIGGYGSAGIGGGYWGFCSNVVIEGGQVTAQGGERAAGIGGGEGGGGNDIVITGGTVTATGGEWAAGVGGGFNGDGSDMAISGGTVTATGGSEGAGIGGGVVGDGRNIAISGGTVMAYGGDFATAIGGGSGLDNNIRPCSGGRGSNIAITGGFVAAIPGQTPDPDYAQGTVIRPIAQAIGSGYGSLTYGDSSITGGFFADEARDWAGNTVYGLAPAPGYAAAENREGATKDAFPVRVLPVATLEVRADVQHVCDGSAVAASEVVSTARYGDADALDAVAFEHREAGRSDWKAGLPEDVGTYRVRATLPEGADAGGALYAAASAETDLAIVSADGADRTGDPADGSPAPAERRGGALAATGDPSGVLALIALARAISAAALLRTASRRR</sequence>